<dbReference type="Proteomes" id="UP000004508">
    <property type="component" value="Unassembled WGS sequence"/>
</dbReference>
<dbReference type="SUPFAM" id="SSF46894">
    <property type="entry name" value="C-terminal effector domain of the bipartite response regulators"/>
    <property type="match status" value="1"/>
</dbReference>
<dbReference type="GO" id="GO:0003677">
    <property type="term" value="F:DNA binding"/>
    <property type="evidence" value="ECO:0007669"/>
    <property type="project" value="UniProtKB-KW"/>
</dbReference>
<evidence type="ECO:0000259" key="4">
    <source>
        <dbReference type="PROSITE" id="PS50043"/>
    </source>
</evidence>
<reference evidence="5 6" key="1">
    <citation type="journal article" date="2011" name="Stand. Genomic Sci.">
        <title>Non-contiguous finished genome sequence and contextual data of the filamentous soil bacterium Ktedonobacter racemifer type strain (SOSP1-21).</title>
        <authorList>
            <person name="Chang Y.J."/>
            <person name="Land M."/>
            <person name="Hauser L."/>
            <person name="Chertkov O."/>
            <person name="Del Rio T.G."/>
            <person name="Nolan M."/>
            <person name="Copeland A."/>
            <person name="Tice H."/>
            <person name="Cheng J.F."/>
            <person name="Lucas S."/>
            <person name="Han C."/>
            <person name="Goodwin L."/>
            <person name="Pitluck S."/>
            <person name="Ivanova N."/>
            <person name="Ovchinikova G."/>
            <person name="Pati A."/>
            <person name="Chen A."/>
            <person name="Palaniappan K."/>
            <person name="Mavromatis K."/>
            <person name="Liolios K."/>
            <person name="Brettin T."/>
            <person name="Fiebig A."/>
            <person name="Rohde M."/>
            <person name="Abt B."/>
            <person name="Goker M."/>
            <person name="Detter J.C."/>
            <person name="Woyke T."/>
            <person name="Bristow J."/>
            <person name="Eisen J.A."/>
            <person name="Markowitz V."/>
            <person name="Hugenholtz P."/>
            <person name="Kyrpides N.C."/>
            <person name="Klenk H.P."/>
            <person name="Lapidus A."/>
        </authorList>
    </citation>
    <scope>NUCLEOTIDE SEQUENCE [LARGE SCALE GENOMIC DNA]</scope>
    <source>
        <strain evidence="6">DSM 44963</strain>
    </source>
</reference>
<dbReference type="PROSITE" id="PS50043">
    <property type="entry name" value="HTH_LUXR_2"/>
    <property type="match status" value="1"/>
</dbReference>
<dbReference type="SMART" id="SM00421">
    <property type="entry name" value="HTH_LUXR"/>
    <property type="match status" value="1"/>
</dbReference>
<dbReference type="InterPro" id="IPR011990">
    <property type="entry name" value="TPR-like_helical_dom_sf"/>
</dbReference>
<dbReference type="RefSeq" id="WP_007910625.1">
    <property type="nucleotide sequence ID" value="NZ_ADVG01000002.1"/>
</dbReference>
<dbReference type="Pfam" id="PF13191">
    <property type="entry name" value="AAA_16"/>
    <property type="match status" value="1"/>
</dbReference>
<evidence type="ECO:0000256" key="2">
    <source>
        <dbReference type="ARBA" id="ARBA00023125"/>
    </source>
</evidence>
<keyword evidence="6" id="KW-1185">Reference proteome</keyword>
<dbReference type="InParanoid" id="D6TKR1"/>
<gene>
    <name evidence="5" type="ORF">Krac_7655</name>
</gene>
<dbReference type="InterPro" id="IPR041617">
    <property type="entry name" value="TPR_MalT"/>
</dbReference>
<evidence type="ECO:0000256" key="3">
    <source>
        <dbReference type="ARBA" id="ARBA00023163"/>
    </source>
</evidence>
<keyword evidence="2" id="KW-0238">DNA-binding</keyword>
<dbReference type="Gene3D" id="1.10.10.10">
    <property type="entry name" value="Winged helix-like DNA-binding domain superfamily/Winged helix DNA-binding domain"/>
    <property type="match status" value="1"/>
</dbReference>
<dbReference type="Gene3D" id="1.25.40.10">
    <property type="entry name" value="Tetratricopeptide repeat domain"/>
    <property type="match status" value="1"/>
</dbReference>
<evidence type="ECO:0000313" key="5">
    <source>
        <dbReference type="EMBL" id="EFH86361.1"/>
    </source>
</evidence>
<dbReference type="PANTHER" id="PTHR44688">
    <property type="entry name" value="DNA-BINDING TRANSCRIPTIONAL ACTIVATOR DEVR_DOSR"/>
    <property type="match status" value="1"/>
</dbReference>
<dbReference type="Gene3D" id="3.40.50.300">
    <property type="entry name" value="P-loop containing nucleotide triphosphate hydrolases"/>
    <property type="match status" value="1"/>
</dbReference>
<protein>
    <submittedName>
        <fullName evidence="5">ATP-dependent transcriptional regulator, MalT-like, LuxR family</fullName>
    </submittedName>
</protein>
<keyword evidence="1" id="KW-0805">Transcription regulation</keyword>
<feature type="domain" description="HTH luxR-type" evidence="4">
    <location>
        <begin position="864"/>
        <end position="929"/>
    </location>
</feature>
<dbReference type="InterPro" id="IPR000792">
    <property type="entry name" value="Tscrpt_reg_LuxR_C"/>
</dbReference>
<dbReference type="PRINTS" id="PR00038">
    <property type="entry name" value="HTHLUXR"/>
</dbReference>
<dbReference type="SUPFAM" id="SSF48452">
    <property type="entry name" value="TPR-like"/>
    <property type="match status" value="1"/>
</dbReference>
<keyword evidence="3" id="KW-0804">Transcription</keyword>
<accession>D6TKR1</accession>
<dbReference type="EMBL" id="ADVG01000002">
    <property type="protein sequence ID" value="EFH86361.1"/>
    <property type="molecule type" value="Genomic_DNA"/>
</dbReference>
<proteinExistence type="predicted"/>
<dbReference type="CDD" id="cd06170">
    <property type="entry name" value="LuxR_C_like"/>
    <property type="match status" value="1"/>
</dbReference>
<dbReference type="Pfam" id="PF00196">
    <property type="entry name" value="GerE"/>
    <property type="match status" value="1"/>
</dbReference>
<organism evidence="5 6">
    <name type="scientific">Ktedonobacter racemifer DSM 44963</name>
    <dbReference type="NCBI Taxonomy" id="485913"/>
    <lineage>
        <taxon>Bacteria</taxon>
        <taxon>Bacillati</taxon>
        <taxon>Chloroflexota</taxon>
        <taxon>Ktedonobacteria</taxon>
        <taxon>Ktedonobacterales</taxon>
        <taxon>Ktedonobacteraceae</taxon>
        <taxon>Ktedonobacter</taxon>
    </lineage>
</organism>
<dbReference type="InterPro" id="IPR036388">
    <property type="entry name" value="WH-like_DNA-bd_sf"/>
</dbReference>
<dbReference type="PANTHER" id="PTHR44688:SF16">
    <property type="entry name" value="DNA-BINDING TRANSCRIPTIONAL ACTIVATOR DEVR_DOSR"/>
    <property type="match status" value="1"/>
</dbReference>
<name>D6TKR1_KTERA</name>
<dbReference type="InterPro" id="IPR027417">
    <property type="entry name" value="P-loop_NTPase"/>
</dbReference>
<sequence length="931" mass="104855">MGNRSSFPMALLLPKVSPPRLPATLVVRERLLMTLDRALMVPLTLLSAPAGSGKTTLLRAWVARTSQSVAWLSLDELDNNPTRFWTVLIAALRTRLPEIGQNSLTMLSSPEPPPLTTILSALLEDMLHLAEPLVLIIDDYHGINEPAIQEGLIFLLEHLPPHLHLMLASRINPPFPLARWRLHGQVEEIRHKDLRFTQEETGRFLLESMHLPLAEEDVKRLAERTEGWIAGLQLAALALRQHEDTAAFVQQLSGSHRLLLDYVQEEILARQPARIQRFLFQVSVLTRMNASLCQAVTGEADCQQMLETLEVSNLFLVPLDEQQQWYRLHDLFRGVLLARLQTTEPALAQELQSRAARWYEGQGILQEAIPYAVAAADYPLAATLMEQAAEELWLSGEARTVYNWVMLLPDPIFQKHARLALDAAFRLQDMVNQSVEPLRTRTQFQVEATIARVEVVLRTQETPTPSARLLQRRIELLRAGRAAFDAVTAGSSHMLQQLWQEMQALIEDEDDISWRMIPLALTFWMSESLQRQGANLVPQFLEAKHQASRAGNRLVLIKIMRWLTHIYARAGQLHLAYNECQAALDLIEQVGGQTAQTGYLHYYRACIYYAWNRMDEALEAAQTLREFSHTWQQVDQIIVGQTYSAWLSVIAGELDVVPAMLAKAGEIVQQRQFALHSFRVTVVQVWYWLKTGNLVAARSWAEREAALLETWDAKRKEEFMTLIRVYLALHQHEQALAALQRFSTELDQSGDSSSRIEFLALWAAAYQQAGETERAREVAIRALTISEPASYVRVYVDVGQPMQEVLQSLFANPANSMIALPYISKLLAAFPADQTHAAADVMPNASPPPAQILKPGVGSQHPPLLLPNEPLTRREEEVLRLLAQGATNQDIARQLVVSLGTAKKHVASILSKLGAENRLQAVARAHERSLL</sequence>
<dbReference type="AlphaFoldDB" id="D6TKR1"/>
<dbReference type="GO" id="GO:0006355">
    <property type="term" value="P:regulation of DNA-templated transcription"/>
    <property type="evidence" value="ECO:0007669"/>
    <property type="project" value="InterPro"/>
</dbReference>
<dbReference type="OrthoDB" id="134937at2"/>
<evidence type="ECO:0000313" key="6">
    <source>
        <dbReference type="Proteomes" id="UP000004508"/>
    </source>
</evidence>
<dbReference type="Pfam" id="PF25873">
    <property type="entry name" value="WHD_MalT"/>
    <property type="match status" value="1"/>
</dbReference>
<evidence type="ECO:0000256" key="1">
    <source>
        <dbReference type="ARBA" id="ARBA00023015"/>
    </source>
</evidence>
<dbReference type="InterPro" id="IPR041664">
    <property type="entry name" value="AAA_16"/>
</dbReference>
<dbReference type="eggNOG" id="COG2909">
    <property type="taxonomic scope" value="Bacteria"/>
</dbReference>
<comment type="caution">
    <text evidence="5">The sequence shown here is derived from an EMBL/GenBank/DDBJ whole genome shotgun (WGS) entry which is preliminary data.</text>
</comment>
<dbReference type="Pfam" id="PF17874">
    <property type="entry name" value="TPR_MalT"/>
    <property type="match status" value="1"/>
</dbReference>
<dbReference type="InterPro" id="IPR016032">
    <property type="entry name" value="Sig_transdc_resp-reg_C-effctor"/>
</dbReference>
<dbReference type="SUPFAM" id="SSF52540">
    <property type="entry name" value="P-loop containing nucleoside triphosphate hydrolases"/>
    <property type="match status" value="1"/>
</dbReference>
<dbReference type="STRING" id="485913.Krac_7655"/>
<dbReference type="InterPro" id="IPR059106">
    <property type="entry name" value="WHD_MalT"/>
</dbReference>